<evidence type="ECO:0000256" key="1">
    <source>
        <dbReference type="SAM" id="MobiDB-lite"/>
    </source>
</evidence>
<evidence type="ECO:0000313" key="3">
    <source>
        <dbReference type="Proteomes" id="UP001632038"/>
    </source>
</evidence>
<dbReference type="Proteomes" id="UP001632038">
    <property type="component" value="Unassembled WGS sequence"/>
</dbReference>
<gene>
    <name evidence="2" type="ORF">CASFOL_024039</name>
</gene>
<organism evidence="2 3">
    <name type="scientific">Castilleja foliolosa</name>
    <dbReference type="NCBI Taxonomy" id="1961234"/>
    <lineage>
        <taxon>Eukaryota</taxon>
        <taxon>Viridiplantae</taxon>
        <taxon>Streptophyta</taxon>
        <taxon>Embryophyta</taxon>
        <taxon>Tracheophyta</taxon>
        <taxon>Spermatophyta</taxon>
        <taxon>Magnoliopsida</taxon>
        <taxon>eudicotyledons</taxon>
        <taxon>Gunneridae</taxon>
        <taxon>Pentapetalae</taxon>
        <taxon>asterids</taxon>
        <taxon>lamiids</taxon>
        <taxon>Lamiales</taxon>
        <taxon>Orobanchaceae</taxon>
        <taxon>Pedicularideae</taxon>
        <taxon>Castillejinae</taxon>
        <taxon>Castilleja</taxon>
    </lineage>
</organism>
<keyword evidence="3" id="KW-1185">Reference proteome</keyword>
<comment type="caution">
    <text evidence="2">The sequence shown here is derived from an EMBL/GenBank/DDBJ whole genome shotgun (WGS) entry which is preliminary data.</text>
</comment>
<feature type="region of interest" description="Disordered" evidence="1">
    <location>
        <begin position="1"/>
        <end position="52"/>
    </location>
</feature>
<dbReference type="EMBL" id="JAVIJP010000032">
    <property type="protein sequence ID" value="KAL3631055.1"/>
    <property type="molecule type" value="Genomic_DNA"/>
</dbReference>
<reference evidence="3" key="1">
    <citation type="journal article" date="2024" name="IScience">
        <title>Strigolactones Initiate the Formation of Haustorium-like Structures in Castilleja.</title>
        <authorList>
            <person name="Buerger M."/>
            <person name="Peterson D."/>
            <person name="Chory J."/>
        </authorList>
    </citation>
    <scope>NUCLEOTIDE SEQUENCE [LARGE SCALE GENOMIC DNA]</scope>
</reference>
<evidence type="ECO:0000313" key="2">
    <source>
        <dbReference type="EMBL" id="KAL3631055.1"/>
    </source>
</evidence>
<dbReference type="AlphaFoldDB" id="A0ABD3CM86"/>
<name>A0ABD3CM86_9LAMI</name>
<accession>A0ABD3CM86</accession>
<proteinExistence type="predicted"/>
<feature type="compositionally biased region" description="Low complexity" evidence="1">
    <location>
        <begin position="1"/>
        <end position="10"/>
    </location>
</feature>
<protein>
    <submittedName>
        <fullName evidence="2">Uncharacterized protein</fullName>
    </submittedName>
</protein>
<sequence>MSPAMDSSKSGGRDSRSDEYSGESSPAKEKIILESSWQRRSEKQSEQDSDMASIVAVSGDKWPLYFDHRRRFIGIYAGNVGRAVESVGGVGTVGFVAYY</sequence>
<feature type="compositionally biased region" description="Basic and acidic residues" evidence="1">
    <location>
        <begin position="26"/>
        <end position="46"/>
    </location>
</feature>